<comment type="caution">
    <text evidence="1">The sequence shown here is derived from an EMBL/GenBank/DDBJ whole genome shotgun (WGS) entry which is preliminary data.</text>
</comment>
<reference evidence="1 2" key="1">
    <citation type="submission" date="2018-04" db="EMBL/GenBank/DDBJ databases">
        <authorList>
            <person name="Zhang X."/>
            <person name="Yuan J."/>
            <person name="Li F."/>
            <person name="Xiang J."/>
        </authorList>
    </citation>
    <scope>NUCLEOTIDE SEQUENCE [LARGE SCALE GENOMIC DNA]</scope>
    <source>
        <tissue evidence="1">Muscle</tissue>
    </source>
</reference>
<dbReference type="Proteomes" id="UP000283509">
    <property type="component" value="Unassembled WGS sequence"/>
</dbReference>
<keyword evidence="2" id="KW-1185">Reference proteome</keyword>
<evidence type="ECO:0000313" key="1">
    <source>
        <dbReference type="EMBL" id="ROT61599.1"/>
    </source>
</evidence>
<dbReference type="AlphaFoldDB" id="A0A423SBL5"/>
<reference evidence="1 2" key="2">
    <citation type="submission" date="2019-01" db="EMBL/GenBank/DDBJ databases">
        <title>The decoding of complex shrimp genome reveals the adaptation for benthos swimmer, frequently molting mechanism and breeding impact on genome.</title>
        <authorList>
            <person name="Sun Y."/>
            <person name="Gao Y."/>
            <person name="Yu Y."/>
        </authorList>
    </citation>
    <scope>NUCLEOTIDE SEQUENCE [LARGE SCALE GENOMIC DNA]</scope>
    <source>
        <tissue evidence="1">Muscle</tissue>
    </source>
</reference>
<organism evidence="1 2">
    <name type="scientific">Penaeus vannamei</name>
    <name type="common">Whiteleg shrimp</name>
    <name type="synonym">Litopenaeus vannamei</name>
    <dbReference type="NCBI Taxonomy" id="6689"/>
    <lineage>
        <taxon>Eukaryota</taxon>
        <taxon>Metazoa</taxon>
        <taxon>Ecdysozoa</taxon>
        <taxon>Arthropoda</taxon>
        <taxon>Crustacea</taxon>
        <taxon>Multicrustacea</taxon>
        <taxon>Malacostraca</taxon>
        <taxon>Eumalacostraca</taxon>
        <taxon>Eucarida</taxon>
        <taxon>Decapoda</taxon>
        <taxon>Dendrobranchiata</taxon>
        <taxon>Penaeoidea</taxon>
        <taxon>Penaeidae</taxon>
        <taxon>Penaeus</taxon>
    </lineage>
</organism>
<sequence length="434" mass="47767">MGQYVSVHGEVTGHQSDINKPCSLLPQAGHGLVMGQYVSVHGEVIRSSVRYKQPCSLLPQAGHGLVMGQYVSVHGEVIRSSVRYKQPCSLLRRLVMGQYAASHGEVIRLVMGQYVSVHGEVIRSSVRYKQPCSLLPQAGQGQYVSVHGEVIRLVMGQYVSVHGEVIRSSTGHGQYVSVHGEVIRSSVRYKQPCSSFRSWSWVSTSASTARSSGHQSDINNHVLSFRRLVMGQYVSVHGEVIRSSVRYKTTMFSFRSWSWSVRQRPRRGHQAWSWVSTSASTARSSGHQSDINNHVLSFRRLVMGQYVSVHGEVIRLVTSVVSVHAESSGQSNHVLRVMVQYVSVHGEVISHVNISGVRVEDGGSYSCSAAKQRFSRPRGSSTRLRVSLLALTFDTPLLSPSQGPPTSAPWDLCQLLPGRPSGSSVLWQDIPSTP</sequence>
<evidence type="ECO:0000313" key="2">
    <source>
        <dbReference type="Proteomes" id="UP000283509"/>
    </source>
</evidence>
<accession>A0A423SBL5</accession>
<dbReference type="EMBL" id="QCYY01004088">
    <property type="protein sequence ID" value="ROT61599.1"/>
    <property type="molecule type" value="Genomic_DNA"/>
</dbReference>
<protein>
    <submittedName>
        <fullName evidence="1">Uncharacterized protein</fullName>
    </submittedName>
</protein>
<gene>
    <name evidence="1" type="ORF">C7M84_020602</name>
</gene>
<name>A0A423SBL5_PENVA</name>
<proteinExistence type="predicted"/>